<evidence type="ECO:0000313" key="4">
    <source>
        <dbReference type="Proteomes" id="UP000830055"/>
    </source>
</evidence>
<keyword evidence="1" id="KW-1133">Transmembrane helix</keyword>
<accession>A0ABN6M7S4</accession>
<dbReference type="InterPro" id="IPR036927">
    <property type="entry name" value="Cyt_c_oxase-like_su1_sf"/>
</dbReference>
<feature type="transmembrane region" description="Helical" evidence="1">
    <location>
        <begin position="334"/>
        <end position="355"/>
    </location>
</feature>
<dbReference type="PANTHER" id="PTHR10422">
    <property type="entry name" value="CYTOCHROME C OXIDASE SUBUNIT 1"/>
    <property type="match status" value="1"/>
</dbReference>
<feature type="transmembrane region" description="Helical" evidence="1">
    <location>
        <begin position="590"/>
        <end position="609"/>
    </location>
</feature>
<dbReference type="InterPro" id="IPR054309">
    <property type="entry name" value="NorB_cytochrome_c-like"/>
</dbReference>
<feature type="transmembrane region" description="Helical" evidence="1">
    <location>
        <begin position="486"/>
        <end position="506"/>
    </location>
</feature>
<keyword evidence="4" id="KW-1185">Reference proteome</keyword>
<name>A0ABN6M7S4_9BACT</name>
<dbReference type="SUPFAM" id="SSF81442">
    <property type="entry name" value="Cytochrome c oxidase subunit I-like"/>
    <property type="match status" value="1"/>
</dbReference>
<feature type="transmembrane region" description="Helical" evidence="1">
    <location>
        <begin position="445"/>
        <end position="466"/>
    </location>
</feature>
<evidence type="ECO:0000259" key="2">
    <source>
        <dbReference type="Pfam" id="PF22085"/>
    </source>
</evidence>
<evidence type="ECO:0000256" key="1">
    <source>
        <dbReference type="SAM" id="Phobius"/>
    </source>
</evidence>
<feature type="transmembrane region" description="Helical" evidence="1">
    <location>
        <begin position="629"/>
        <end position="652"/>
    </location>
</feature>
<feature type="transmembrane region" description="Helical" evidence="1">
    <location>
        <begin position="664"/>
        <end position="686"/>
    </location>
</feature>
<evidence type="ECO:0000313" key="3">
    <source>
        <dbReference type="EMBL" id="BDD88906.1"/>
    </source>
</evidence>
<feature type="transmembrane region" description="Helical" evidence="1">
    <location>
        <begin position="230"/>
        <end position="250"/>
    </location>
</feature>
<dbReference type="RefSeq" id="WP_284152235.1">
    <property type="nucleotide sequence ID" value="NZ_AP025516.1"/>
</dbReference>
<feature type="transmembrane region" description="Helical" evidence="1">
    <location>
        <begin position="724"/>
        <end position="743"/>
    </location>
</feature>
<dbReference type="Gene3D" id="1.20.210.10">
    <property type="entry name" value="Cytochrome c oxidase-like, subunit I domain"/>
    <property type="match status" value="1"/>
</dbReference>
<dbReference type="Pfam" id="PF00115">
    <property type="entry name" value="COX1"/>
    <property type="match status" value="1"/>
</dbReference>
<keyword evidence="1" id="KW-0812">Transmembrane</keyword>
<feature type="domain" description="Nitric oxide reductase subunit B cytochrome c-like" evidence="2">
    <location>
        <begin position="37"/>
        <end position="217"/>
    </location>
</feature>
<dbReference type="PANTHER" id="PTHR10422:SF38">
    <property type="entry name" value="CYTOCHROME B SUBUNIT OF NITRIC OXIDE REDUCTASE"/>
    <property type="match status" value="1"/>
</dbReference>
<dbReference type="InterPro" id="IPR000883">
    <property type="entry name" value="Cyt_C_Oxase_1"/>
</dbReference>
<feature type="transmembrane region" description="Helical" evidence="1">
    <location>
        <begin position="544"/>
        <end position="569"/>
    </location>
</feature>
<keyword evidence="1" id="KW-0472">Membrane</keyword>
<reference evidence="3 4" key="1">
    <citation type="submission" date="2022-01" db="EMBL/GenBank/DDBJ databases">
        <title>Desulfofustis limnae sp. nov., a novel mesophilic sulfate-reducing bacterium isolated from marsh soil.</title>
        <authorList>
            <person name="Watanabe M."/>
            <person name="Takahashi A."/>
            <person name="Kojima H."/>
            <person name="Fukui M."/>
        </authorList>
    </citation>
    <scope>NUCLEOTIDE SEQUENCE [LARGE SCALE GENOMIC DNA]</scope>
    <source>
        <strain evidence="3 4">PPLL</strain>
    </source>
</reference>
<feature type="transmembrane region" description="Helical" evidence="1">
    <location>
        <begin position="518"/>
        <end position="538"/>
    </location>
</feature>
<feature type="transmembrane region" description="Helical" evidence="1">
    <location>
        <begin position="367"/>
        <end position="387"/>
    </location>
</feature>
<organism evidence="3 4">
    <name type="scientific">Desulfofustis limnaeus</name>
    <dbReference type="NCBI Taxonomy" id="2740163"/>
    <lineage>
        <taxon>Bacteria</taxon>
        <taxon>Pseudomonadati</taxon>
        <taxon>Thermodesulfobacteriota</taxon>
        <taxon>Desulfobulbia</taxon>
        <taxon>Desulfobulbales</taxon>
        <taxon>Desulfocapsaceae</taxon>
        <taxon>Desulfofustis</taxon>
    </lineage>
</organism>
<dbReference type="Proteomes" id="UP000830055">
    <property type="component" value="Chromosome"/>
</dbReference>
<protein>
    <submittedName>
        <fullName evidence="3">Nitric-oxide reductase large subunit</fullName>
    </submittedName>
</protein>
<proteinExistence type="predicted"/>
<feature type="transmembrane region" description="Helical" evidence="1">
    <location>
        <begin position="412"/>
        <end position="433"/>
    </location>
</feature>
<sequence length="758" mass="84677">MDTTKKLWILLGAVIFSTMFILGWFGKELYRSVPPIPQVVQTTDGTVLMDKDTILRGQQVWQSIGGQQVGSIWGHGAYQAPDWSADWLHREIVALQDIVSQNVYQAPYAALDPVDQAGIDARVKQLMRTNTYDPATETVTLAPERADAINRTAEHYLGLFGDAAQFDDLREAYALQVSAIPDLERRQAMTAFFFWTSWAASTERPGQPYTYTNNWPHEPLIDNQPTTANLVWSIISIVVLLAGIGALVWYKVFTDREEGEPVPAPSDPLDQLQVTPSMRAVGKYGVTVILLFVAQTLLGGLLAHYTVEGNSFYGVPLSEIIPYAVARTWHIQLAVFWIATAFLAAGLFLGPAVGGREPKFQKLGVDLLFGALLLVVVGSLAGEWLSVKQVFSLDHGFWFGHQGYEYIELGRFWQILLFVGLVLWLTLMLRALWPALQERGHRRQLVLLFAGASGAIGLFYGAGFFYSAKTHLTVMEYWRWWVVHLWVEGFFEVFATVALAFIFTQLGLIKAVSATRAVLMSSAIYLFGGIPGTFHHLYFSGTPLSITAIGATFSALEVVPLALIGYEAWETSKKATARPWMEKYRWPIRFFMGVAFWNLVGAGVFGFLINPPIALYYMQGLNTTPVHAHAALFGVYGLLSLGLVLLVFRRLYPEKAWNDRPLAIAFWSMNGGLALMIALSLLPIGLAQTWASIEHGLWFARSAEFLQTPVIEVLRWLRMIGDTIFIFGVFMLAWFVGSLVTGWEPRRLKLARLLAATR</sequence>
<gene>
    <name evidence="3" type="primary">norB</name>
    <name evidence="3" type="ORF">DPPLL_32710</name>
</gene>
<feature type="transmembrane region" description="Helical" evidence="1">
    <location>
        <begin position="7"/>
        <end position="26"/>
    </location>
</feature>
<feature type="transmembrane region" description="Helical" evidence="1">
    <location>
        <begin position="284"/>
        <end position="307"/>
    </location>
</feature>
<dbReference type="EMBL" id="AP025516">
    <property type="protein sequence ID" value="BDD88906.1"/>
    <property type="molecule type" value="Genomic_DNA"/>
</dbReference>
<dbReference type="Pfam" id="PF22085">
    <property type="entry name" value="NorB_cytochrome_c-like"/>
    <property type="match status" value="1"/>
</dbReference>